<dbReference type="GO" id="GO:0002250">
    <property type="term" value="P:adaptive immune response"/>
    <property type="evidence" value="ECO:0007669"/>
    <property type="project" value="UniProtKB-KW"/>
</dbReference>
<dbReference type="GO" id="GO:0061760">
    <property type="term" value="P:antifungal innate immune response"/>
    <property type="evidence" value="ECO:0007669"/>
    <property type="project" value="Ensembl"/>
</dbReference>
<sequence length="267" mass="31275">MSLWGNILWGKKLRSFWSSQPLDNKRVNTQWGKKNLKINFNSSLYFLTKSAYFPLALSTLEGVCHSQWIPWVIAIVFIPVLSVCFITSCLVTHRNFVHCKRSMRVFQLPEHPKKLTCIREKSELKESTWNCCAVGWRSFQSNRCFPLNDNKTWAESDRNCTGMGAHLATISTEAEQNFILQFLDRRFPYFLGLTNENPEGQWHWVDKTPFNPHIVFWHEGEPNNYQKENCVVLVSAQDKWAWNDFPCNFETRRVCKIHGTASCETRE</sequence>
<dbReference type="SUPFAM" id="SSF56436">
    <property type="entry name" value="C-type lectin-like"/>
    <property type="match status" value="1"/>
</dbReference>
<evidence type="ECO:0000256" key="10">
    <source>
        <dbReference type="ARBA" id="ARBA00022989"/>
    </source>
</evidence>
<keyword evidence="11" id="KW-1064">Adaptive immunity</keyword>
<dbReference type="Pfam" id="PF00059">
    <property type="entry name" value="Lectin_C"/>
    <property type="match status" value="1"/>
</dbReference>
<evidence type="ECO:0000256" key="3">
    <source>
        <dbReference type="ARBA" id="ARBA00022588"/>
    </source>
</evidence>
<dbReference type="InterPro" id="IPR033989">
    <property type="entry name" value="CD209-like_CTLD"/>
</dbReference>
<evidence type="ECO:0000256" key="7">
    <source>
        <dbReference type="ARBA" id="ARBA00022837"/>
    </source>
</evidence>
<dbReference type="HOGENOM" id="CLU_049894_7_5_1"/>
<dbReference type="PROSITE" id="PS50041">
    <property type="entry name" value="C_TYPE_LECTIN_2"/>
    <property type="match status" value="1"/>
</dbReference>
<dbReference type="InterPro" id="IPR001304">
    <property type="entry name" value="C-type_lectin-like"/>
</dbReference>
<dbReference type="PaxDb" id="9796-ENSECAP00000007844"/>
<keyword evidence="14" id="KW-0325">Glycoprotein</keyword>
<dbReference type="GO" id="GO:0005537">
    <property type="term" value="F:D-mannose binding"/>
    <property type="evidence" value="ECO:0007669"/>
    <property type="project" value="Ensembl"/>
</dbReference>
<evidence type="ECO:0000256" key="14">
    <source>
        <dbReference type="ARBA" id="ARBA00023180"/>
    </source>
</evidence>
<evidence type="ECO:0000313" key="19">
    <source>
        <dbReference type="VGNC" id="VGNC:56544"/>
    </source>
</evidence>
<evidence type="ECO:0000256" key="12">
    <source>
        <dbReference type="ARBA" id="ARBA00023136"/>
    </source>
</evidence>
<dbReference type="InterPro" id="IPR050111">
    <property type="entry name" value="C-type_lectin/snaclec_domain"/>
</dbReference>
<dbReference type="SMART" id="SM00034">
    <property type="entry name" value="CLECT"/>
    <property type="match status" value="1"/>
</dbReference>
<reference evidence="17" key="3">
    <citation type="submission" date="2025-09" db="UniProtKB">
        <authorList>
            <consortium name="Ensembl"/>
        </authorList>
    </citation>
    <scope>IDENTIFICATION</scope>
    <source>
        <strain evidence="17">Thoroughbred</strain>
    </source>
</reference>
<proteinExistence type="predicted"/>
<evidence type="ECO:0000256" key="15">
    <source>
        <dbReference type="SAM" id="Phobius"/>
    </source>
</evidence>
<dbReference type="Bgee" id="ENSECAG00000009973">
    <property type="expression patterns" value="Expressed in blood and 8 other cell types or tissues"/>
</dbReference>
<feature type="domain" description="C-type lectin" evidence="16">
    <location>
        <begin position="140"/>
        <end position="256"/>
    </location>
</feature>
<keyword evidence="2" id="KW-1003">Cell membrane</keyword>
<dbReference type="OrthoDB" id="6133475at2759"/>
<dbReference type="PANTHER" id="PTHR22803">
    <property type="entry name" value="MANNOSE, PHOSPHOLIPASE, LECTIN RECEPTOR RELATED"/>
    <property type="match status" value="1"/>
</dbReference>
<dbReference type="InterPro" id="IPR016186">
    <property type="entry name" value="C-type_lectin-like/link_sf"/>
</dbReference>
<reference evidence="17" key="2">
    <citation type="submission" date="2025-08" db="UniProtKB">
        <authorList>
            <consortium name="Ensembl"/>
        </authorList>
    </citation>
    <scope>IDENTIFICATION</scope>
    <source>
        <strain evidence="17">Thoroughbred</strain>
    </source>
</reference>
<evidence type="ECO:0000256" key="9">
    <source>
        <dbReference type="ARBA" id="ARBA00022968"/>
    </source>
</evidence>
<dbReference type="CDD" id="cd03590">
    <property type="entry name" value="CLECT_DC-SIGN_like"/>
    <property type="match status" value="1"/>
</dbReference>
<comment type="subcellular location">
    <subcellularLocation>
        <location evidence="1">Cell membrane</location>
        <topology evidence="1">Single-pass type II membrane protein</topology>
    </subcellularLocation>
</comment>
<evidence type="ECO:0000256" key="5">
    <source>
        <dbReference type="ARBA" id="ARBA00022723"/>
    </source>
</evidence>
<keyword evidence="7" id="KW-0106">Calcium</keyword>
<keyword evidence="6" id="KW-0430">Lectin</keyword>
<dbReference type="FunFam" id="3.10.100.10:FF:000024">
    <property type="entry name" value="C-type lectin domain family 4 member A"/>
    <property type="match status" value="1"/>
</dbReference>
<dbReference type="Proteomes" id="UP000002281">
    <property type="component" value="Chromosome 6"/>
</dbReference>
<name>F6ZC37_HORSE</name>
<dbReference type="Gene3D" id="3.10.100.10">
    <property type="entry name" value="Mannose-Binding Protein A, subunit A"/>
    <property type="match status" value="1"/>
</dbReference>
<gene>
    <name evidence="17 19" type="primary">CLEC4D</name>
</gene>
<evidence type="ECO:0000256" key="2">
    <source>
        <dbReference type="ARBA" id="ARBA00022475"/>
    </source>
</evidence>
<keyword evidence="5" id="KW-0479">Metal-binding</keyword>
<organism evidence="17 18">
    <name type="scientific">Equus caballus</name>
    <name type="common">Horse</name>
    <dbReference type="NCBI Taxonomy" id="9796"/>
    <lineage>
        <taxon>Eukaryota</taxon>
        <taxon>Metazoa</taxon>
        <taxon>Chordata</taxon>
        <taxon>Craniata</taxon>
        <taxon>Vertebrata</taxon>
        <taxon>Euteleostomi</taxon>
        <taxon>Mammalia</taxon>
        <taxon>Eutheria</taxon>
        <taxon>Laurasiatheria</taxon>
        <taxon>Perissodactyla</taxon>
        <taxon>Equidae</taxon>
        <taxon>Equus</taxon>
    </lineage>
</organism>
<dbReference type="GO" id="GO:0005886">
    <property type="term" value="C:plasma membrane"/>
    <property type="evidence" value="ECO:0007669"/>
    <property type="project" value="UniProtKB-SubCell"/>
</dbReference>
<protein>
    <submittedName>
        <fullName evidence="17">C-type lectin domain family 4 member D</fullName>
    </submittedName>
</protein>
<dbReference type="STRING" id="9796.ENSECAP00000007844"/>
<keyword evidence="18" id="KW-1185">Reference proteome</keyword>
<evidence type="ECO:0000256" key="13">
    <source>
        <dbReference type="ARBA" id="ARBA00023157"/>
    </source>
</evidence>
<evidence type="ECO:0000259" key="16">
    <source>
        <dbReference type="PROSITE" id="PS50041"/>
    </source>
</evidence>
<reference evidence="17 18" key="1">
    <citation type="journal article" date="2009" name="Science">
        <title>Genome sequence, comparative analysis, and population genetics of the domestic horse.</title>
        <authorList>
            <consortium name="Broad Institute Genome Sequencing Platform"/>
            <consortium name="Broad Institute Whole Genome Assembly Team"/>
            <person name="Wade C.M."/>
            <person name="Giulotto E."/>
            <person name="Sigurdsson S."/>
            <person name="Zoli M."/>
            <person name="Gnerre S."/>
            <person name="Imsland F."/>
            <person name="Lear T.L."/>
            <person name="Adelson D.L."/>
            <person name="Bailey E."/>
            <person name="Bellone R.R."/>
            <person name="Bloecker H."/>
            <person name="Distl O."/>
            <person name="Edgar R.C."/>
            <person name="Garber M."/>
            <person name="Leeb T."/>
            <person name="Mauceli E."/>
            <person name="MacLeod J.N."/>
            <person name="Penedo M.C.T."/>
            <person name="Raison J.M."/>
            <person name="Sharpe T."/>
            <person name="Vogel J."/>
            <person name="Andersson L."/>
            <person name="Antczak D.F."/>
            <person name="Biagi T."/>
            <person name="Binns M.M."/>
            <person name="Chowdhary B.P."/>
            <person name="Coleman S.J."/>
            <person name="Della Valle G."/>
            <person name="Fryc S."/>
            <person name="Guerin G."/>
            <person name="Hasegawa T."/>
            <person name="Hill E.W."/>
            <person name="Jurka J."/>
            <person name="Kiialainen A."/>
            <person name="Lindgren G."/>
            <person name="Liu J."/>
            <person name="Magnani E."/>
            <person name="Mickelson J.R."/>
            <person name="Murray J."/>
            <person name="Nergadze S.G."/>
            <person name="Onofrio R."/>
            <person name="Pedroni S."/>
            <person name="Piras M.F."/>
            <person name="Raudsepp T."/>
            <person name="Rocchi M."/>
            <person name="Roeed K.H."/>
            <person name="Ryder O.A."/>
            <person name="Searle S."/>
            <person name="Skow L."/>
            <person name="Swinburne J.E."/>
            <person name="Syvaenen A.C."/>
            <person name="Tozaki T."/>
            <person name="Valberg S.J."/>
            <person name="Vaudin M."/>
            <person name="White J.R."/>
            <person name="Zody M.C."/>
            <person name="Lander E.S."/>
            <person name="Lindblad-Toh K."/>
        </authorList>
    </citation>
    <scope>NUCLEOTIDE SEQUENCE [LARGE SCALE GENOMIC DNA]</scope>
    <source>
        <strain evidence="17 18">Thoroughbred</strain>
    </source>
</reference>
<dbReference type="AlphaFoldDB" id="F6ZC37"/>
<dbReference type="InterPro" id="IPR016187">
    <property type="entry name" value="CTDL_fold"/>
</dbReference>
<keyword evidence="10 15" id="KW-1133">Transmembrane helix</keyword>
<keyword evidence="3" id="KW-0399">Innate immunity</keyword>
<dbReference type="GO" id="GO:0046872">
    <property type="term" value="F:metal ion binding"/>
    <property type="evidence" value="ECO:0007669"/>
    <property type="project" value="UniProtKB-KW"/>
</dbReference>
<evidence type="ECO:0000313" key="17">
    <source>
        <dbReference type="Ensembl" id="ENSECAP00000007844.3"/>
    </source>
</evidence>
<keyword evidence="4 15" id="KW-0812">Transmembrane</keyword>
<dbReference type="GO" id="GO:0038187">
    <property type="term" value="F:pattern recognition receptor activity"/>
    <property type="evidence" value="ECO:0007669"/>
    <property type="project" value="Ensembl"/>
</dbReference>
<dbReference type="FunCoup" id="F6ZC37">
    <property type="interactions" value="102"/>
</dbReference>
<accession>F6ZC37</accession>
<evidence type="ECO:0000256" key="6">
    <source>
        <dbReference type="ARBA" id="ARBA00022734"/>
    </source>
</evidence>
<keyword evidence="12 15" id="KW-0472">Membrane</keyword>
<feature type="transmembrane region" description="Helical" evidence="15">
    <location>
        <begin position="68"/>
        <end position="91"/>
    </location>
</feature>
<keyword evidence="9" id="KW-0735">Signal-anchor</keyword>
<evidence type="ECO:0000256" key="4">
    <source>
        <dbReference type="ARBA" id="ARBA00022692"/>
    </source>
</evidence>
<evidence type="ECO:0000256" key="1">
    <source>
        <dbReference type="ARBA" id="ARBA00004401"/>
    </source>
</evidence>
<dbReference type="InParanoid" id="F6ZC37"/>
<keyword evidence="8" id="KW-0391">Immunity</keyword>
<evidence type="ECO:0000256" key="11">
    <source>
        <dbReference type="ARBA" id="ARBA00023130"/>
    </source>
</evidence>
<dbReference type="Ensembl" id="ENSECAT00000010195.3">
    <property type="protein sequence ID" value="ENSECAP00000007844.3"/>
    <property type="gene ID" value="ENSECAG00000009973.3"/>
</dbReference>
<dbReference type="VGNC" id="VGNC:56544">
    <property type="gene designation" value="CLEC4D"/>
</dbReference>
<evidence type="ECO:0000313" key="18">
    <source>
        <dbReference type="Proteomes" id="UP000002281"/>
    </source>
</evidence>
<dbReference type="GeneTree" id="ENSGT00940000162400"/>
<evidence type="ECO:0000256" key="8">
    <source>
        <dbReference type="ARBA" id="ARBA00022859"/>
    </source>
</evidence>
<keyword evidence="13" id="KW-1015">Disulfide bond</keyword>